<proteinExistence type="predicted"/>
<organism evidence="3">
    <name type="scientific">Schizophyllum commune (strain H4-8 / FGSC 9210)</name>
    <name type="common">Split gill fungus</name>
    <dbReference type="NCBI Taxonomy" id="578458"/>
    <lineage>
        <taxon>Eukaryota</taxon>
        <taxon>Fungi</taxon>
        <taxon>Dikarya</taxon>
        <taxon>Basidiomycota</taxon>
        <taxon>Agaricomycotina</taxon>
        <taxon>Agaricomycetes</taxon>
        <taxon>Agaricomycetidae</taxon>
        <taxon>Agaricales</taxon>
        <taxon>Schizophyllaceae</taxon>
        <taxon>Schizophyllum</taxon>
    </lineage>
</organism>
<accession>D8QAJ6</accession>
<name>D8QAJ6_SCHCM</name>
<dbReference type="EMBL" id="GL377308">
    <property type="protein sequence ID" value="EFI95843.1"/>
    <property type="molecule type" value="Genomic_DNA"/>
</dbReference>
<evidence type="ECO:0000313" key="2">
    <source>
        <dbReference type="EMBL" id="EFI95843.1"/>
    </source>
</evidence>
<feature type="region of interest" description="Disordered" evidence="1">
    <location>
        <begin position="69"/>
        <end position="97"/>
    </location>
</feature>
<sequence length="148" mass="15915">MDATYLTHVIESACEGGGRLPTFALLPSPSPGPPPPRRYLSRVCQLAPALPTPTHHTCYRAKTEAAAGTPSTLLPLATTPRLPRGLEGSRRARERVDYTWPTPSLAHLDEHGGGASALPHPHPYLLPPIPIFPHAERAYARSAGRSSH</sequence>
<dbReference type="Proteomes" id="UP000007431">
    <property type="component" value="Unassembled WGS sequence"/>
</dbReference>
<feature type="compositionally biased region" description="Basic and acidic residues" evidence="1">
    <location>
        <begin position="87"/>
        <end position="97"/>
    </location>
</feature>
<dbReference type="InParanoid" id="D8QAJ6"/>
<dbReference type="VEuPathDB" id="FungiDB:SCHCODRAFT_02509001"/>
<feature type="non-terminal residue" evidence="2">
    <location>
        <position position="148"/>
    </location>
</feature>
<dbReference type="HOGENOM" id="CLU_1759865_0_0_1"/>
<dbReference type="AlphaFoldDB" id="D8QAJ6"/>
<evidence type="ECO:0000256" key="1">
    <source>
        <dbReference type="SAM" id="MobiDB-lite"/>
    </source>
</evidence>
<dbReference type="GeneID" id="9588750"/>
<dbReference type="KEGG" id="scm:SCHCO_02509001"/>
<reference evidence="2 3" key="1">
    <citation type="journal article" date="2010" name="Nat. Biotechnol.">
        <title>Genome sequence of the model mushroom Schizophyllum commune.</title>
        <authorList>
            <person name="Ohm R.A."/>
            <person name="de Jong J.F."/>
            <person name="Lugones L.G."/>
            <person name="Aerts A."/>
            <person name="Kothe E."/>
            <person name="Stajich J.E."/>
            <person name="de Vries R.P."/>
            <person name="Record E."/>
            <person name="Levasseur A."/>
            <person name="Baker S.E."/>
            <person name="Bartholomew K.A."/>
            <person name="Coutinho P.M."/>
            <person name="Erdmann S."/>
            <person name="Fowler T.J."/>
            <person name="Gathman A.C."/>
            <person name="Lombard V."/>
            <person name="Henrissat B."/>
            <person name="Knabe N."/>
            <person name="Kuees U."/>
            <person name="Lilly W.W."/>
            <person name="Lindquist E."/>
            <person name="Lucas S."/>
            <person name="Magnuson J.K."/>
            <person name="Piumi F."/>
            <person name="Raudaskoski M."/>
            <person name="Salamov A."/>
            <person name="Schmutz J."/>
            <person name="Schwarze F.W.M.R."/>
            <person name="vanKuyk P.A."/>
            <person name="Horton J.S."/>
            <person name="Grigoriev I.V."/>
            <person name="Woesten H.A.B."/>
        </authorList>
    </citation>
    <scope>NUCLEOTIDE SEQUENCE [LARGE SCALE GENOMIC DNA]</scope>
    <source>
        <strain evidence="3">H4-8 / FGSC 9210</strain>
    </source>
</reference>
<gene>
    <name evidence="2" type="ORF">SCHCODRAFT_110933</name>
</gene>
<protein>
    <submittedName>
        <fullName evidence="2">Uncharacterized protein</fullName>
    </submittedName>
</protein>
<feature type="compositionally biased region" description="Low complexity" evidence="1">
    <location>
        <begin position="69"/>
        <end position="86"/>
    </location>
</feature>
<evidence type="ECO:0000313" key="3">
    <source>
        <dbReference type="Proteomes" id="UP000007431"/>
    </source>
</evidence>
<keyword evidence="3" id="KW-1185">Reference proteome</keyword>